<protein>
    <recommendedName>
        <fullName evidence="3">Nucleoside triphosphate hydrolase</fullName>
    </recommendedName>
</protein>
<dbReference type="PROSITE" id="PS51257">
    <property type="entry name" value="PROKAR_LIPOPROTEIN"/>
    <property type="match status" value="1"/>
</dbReference>
<gene>
    <name evidence="1" type="ORF">LWC05_11870</name>
</gene>
<dbReference type="Proteomes" id="UP001521074">
    <property type="component" value="Unassembled WGS sequence"/>
</dbReference>
<dbReference type="RefSeq" id="WP_232878380.1">
    <property type="nucleotide sequence ID" value="NZ_JAJSOJ010000040.1"/>
</dbReference>
<sequence>MLSQADKVSQHYAASRSVSASREKSLAPLVALIGCDGAGKTAISNELAAQLNQIRPTQTFYLGLGSGDLGRRIGTIPLTGPALEKLLTGKAKKTRSKGEKIPGPLTALVVYGFSLLRYRRFLKMQNARRHGVAVITDRYPQTEIPAFYDGPGLSAGRPGSRFVAALARSELRLYEKMAAVKPNLVIKLDVDPQTALSRKPDHDLATLTAKVAATQKLTFGGAPIVTIDARPSYDQVKAEVTRLCRPLVLGTS</sequence>
<accession>A0ABS8VXY6</accession>
<evidence type="ECO:0000313" key="2">
    <source>
        <dbReference type="Proteomes" id="UP001521074"/>
    </source>
</evidence>
<comment type="caution">
    <text evidence="1">The sequence shown here is derived from an EMBL/GenBank/DDBJ whole genome shotgun (WGS) entry which is preliminary data.</text>
</comment>
<name>A0ABS8VXY6_9PROT</name>
<evidence type="ECO:0008006" key="3">
    <source>
        <dbReference type="Google" id="ProtNLM"/>
    </source>
</evidence>
<reference evidence="1 2" key="1">
    <citation type="submission" date="2021-12" db="EMBL/GenBank/DDBJ databases">
        <title>Genome sequence of Acetobacter sicerae DmPark20a_162.</title>
        <authorList>
            <person name="Chaston J.M."/>
        </authorList>
    </citation>
    <scope>NUCLEOTIDE SEQUENCE [LARGE SCALE GENOMIC DNA]</scope>
    <source>
        <strain evidence="1 2">DmPark20a_162</strain>
    </source>
</reference>
<keyword evidence="2" id="KW-1185">Reference proteome</keyword>
<evidence type="ECO:0000313" key="1">
    <source>
        <dbReference type="EMBL" id="MCE0744579.1"/>
    </source>
</evidence>
<dbReference type="Gene3D" id="3.40.50.300">
    <property type="entry name" value="P-loop containing nucleotide triphosphate hydrolases"/>
    <property type="match status" value="1"/>
</dbReference>
<dbReference type="SUPFAM" id="SSF52540">
    <property type="entry name" value="P-loop containing nucleoside triphosphate hydrolases"/>
    <property type="match status" value="1"/>
</dbReference>
<organism evidence="1 2">
    <name type="scientific">Acetobacter sicerae</name>
    <dbReference type="NCBI Taxonomy" id="85325"/>
    <lineage>
        <taxon>Bacteria</taxon>
        <taxon>Pseudomonadati</taxon>
        <taxon>Pseudomonadota</taxon>
        <taxon>Alphaproteobacteria</taxon>
        <taxon>Acetobacterales</taxon>
        <taxon>Acetobacteraceae</taxon>
        <taxon>Acetobacter</taxon>
    </lineage>
</organism>
<proteinExistence type="predicted"/>
<dbReference type="InterPro" id="IPR027417">
    <property type="entry name" value="P-loop_NTPase"/>
</dbReference>
<dbReference type="EMBL" id="JAJSOJ010000040">
    <property type="protein sequence ID" value="MCE0744579.1"/>
    <property type="molecule type" value="Genomic_DNA"/>
</dbReference>